<evidence type="ECO:0000256" key="1">
    <source>
        <dbReference type="SAM" id="MobiDB-lite"/>
    </source>
</evidence>
<dbReference type="Proteomes" id="UP000254618">
    <property type="component" value="Unassembled WGS sequence"/>
</dbReference>
<feature type="region of interest" description="Disordered" evidence="1">
    <location>
        <begin position="192"/>
        <end position="211"/>
    </location>
</feature>
<dbReference type="EMBL" id="UGQF01000001">
    <property type="protein sequence ID" value="STZ04688.1"/>
    <property type="molecule type" value="Genomic_DNA"/>
</dbReference>
<reference evidence="2 4" key="1">
    <citation type="submission" date="2017-03" db="EMBL/GenBank/DDBJ databases">
        <title>Draft genome sequence of Moraxella equi CCUG 4950T type strain.</title>
        <authorList>
            <person name="Salva-Serra F."/>
            <person name="Engstrom-Jakobsson H."/>
            <person name="Thorell K."/>
            <person name="Jaen-Luchoro D."/>
            <person name="Gonzales-Siles L."/>
            <person name="Karlsson R."/>
            <person name="Yazdan S."/>
            <person name="Boulund F."/>
            <person name="Johnning A."/>
            <person name="Engstrand L."/>
            <person name="Kristiansson E."/>
            <person name="Moore E."/>
        </authorList>
    </citation>
    <scope>NUCLEOTIDE SEQUENCE [LARGE SCALE GENOMIC DNA]</scope>
    <source>
        <strain evidence="2 4">CCUG 4950</strain>
    </source>
</reference>
<feature type="compositionally biased region" description="Basic and acidic residues" evidence="1">
    <location>
        <begin position="288"/>
        <end position="306"/>
    </location>
</feature>
<organism evidence="3 5">
    <name type="scientific">Moraxella equi</name>
    <dbReference type="NCBI Taxonomy" id="60442"/>
    <lineage>
        <taxon>Bacteria</taxon>
        <taxon>Pseudomonadati</taxon>
        <taxon>Pseudomonadota</taxon>
        <taxon>Gammaproteobacteria</taxon>
        <taxon>Moraxellales</taxon>
        <taxon>Moraxellaceae</taxon>
        <taxon>Moraxella</taxon>
    </lineage>
</organism>
<accession>A0A378QV60</accession>
<dbReference type="PROSITE" id="PS51257">
    <property type="entry name" value="PROKAR_LIPOPROTEIN"/>
    <property type="match status" value="1"/>
</dbReference>
<sequence length="319" mass="34090">MKTFNHLACVSAVALALTGMVGCTKKDSLEPQAEAEIEVATPEVVDRPAVVCDDVSLKNRVVSLVRDELYTASVRGLGNGASDELSLQLKARLSGLDIDLQNVSEDGGECRGQLHVVLPNEEIAFANKTFSGAGVASLEDQAIEKDVSLMGGNRLVGDFVFQADGEALAIDNNTPVIALASETMATAVRSMNRQNQANAKRETAQIGKSLSDIVPAPTVQIRPVELPSVPEPTQTPRPEEAILQPEDVPSGTPQNTEPNPEPKPEPKSEPRSETKPKADTQAQTESKPIAEPKTEPKPEPKAEKPASNEITIVETDETY</sequence>
<dbReference type="EMBL" id="MXAP01000047">
    <property type="protein sequence ID" value="OPH38980.1"/>
    <property type="molecule type" value="Genomic_DNA"/>
</dbReference>
<evidence type="ECO:0000313" key="2">
    <source>
        <dbReference type="EMBL" id="OPH38980.1"/>
    </source>
</evidence>
<evidence type="ECO:0000313" key="5">
    <source>
        <dbReference type="Proteomes" id="UP000254618"/>
    </source>
</evidence>
<dbReference type="AlphaFoldDB" id="A0A378QV60"/>
<dbReference type="Proteomes" id="UP000190777">
    <property type="component" value="Unassembled WGS sequence"/>
</dbReference>
<dbReference type="RefSeq" id="WP_079325095.1">
    <property type="nucleotide sequence ID" value="NZ_MXAP01000047.1"/>
</dbReference>
<proteinExistence type="predicted"/>
<evidence type="ECO:0000313" key="3">
    <source>
        <dbReference type="EMBL" id="STZ04688.1"/>
    </source>
</evidence>
<evidence type="ECO:0000313" key="4">
    <source>
        <dbReference type="Proteomes" id="UP000190777"/>
    </source>
</evidence>
<keyword evidence="4" id="KW-1185">Reference proteome</keyword>
<evidence type="ECO:0008006" key="6">
    <source>
        <dbReference type="Google" id="ProtNLM"/>
    </source>
</evidence>
<name>A0A378QV60_9GAMM</name>
<feature type="region of interest" description="Disordered" evidence="1">
    <location>
        <begin position="218"/>
        <end position="319"/>
    </location>
</feature>
<feature type="compositionally biased region" description="Basic and acidic residues" evidence="1">
    <location>
        <begin position="260"/>
        <end position="278"/>
    </location>
</feature>
<protein>
    <recommendedName>
        <fullName evidence="6">Lipoprotein</fullName>
    </recommendedName>
</protein>
<gene>
    <name evidence="2" type="ORF">B5J93_04830</name>
    <name evidence="3" type="ORF">NCTC11012_02977</name>
</gene>
<reference evidence="3 5" key="2">
    <citation type="submission" date="2018-06" db="EMBL/GenBank/DDBJ databases">
        <authorList>
            <consortium name="Pathogen Informatics"/>
            <person name="Doyle S."/>
        </authorList>
    </citation>
    <scope>NUCLEOTIDE SEQUENCE [LARGE SCALE GENOMIC DNA]</scope>
    <source>
        <strain evidence="3 5">NCTC11012</strain>
    </source>
</reference>